<feature type="domain" description="Disease resistance N-terminal" evidence="7">
    <location>
        <begin position="12"/>
        <end position="97"/>
    </location>
</feature>
<keyword evidence="5" id="KW-0611">Plant defense</keyword>
<dbReference type="CDD" id="cd14798">
    <property type="entry name" value="RX-CC_like"/>
    <property type="match status" value="1"/>
</dbReference>
<keyword evidence="4" id="KW-0547">Nucleotide-binding</keyword>
<evidence type="ECO:0000313" key="8">
    <source>
        <dbReference type="EMBL" id="KAK1693062.1"/>
    </source>
</evidence>
<dbReference type="Gene3D" id="1.20.5.4130">
    <property type="match status" value="1"/>
</dbReference>
<dbReference type="SUPFAM" id="SSF52540">
    <property type="entry name" value="P-loop containing nucleoside triphosphate hydrolases"/>
    <property type="match status" value="1"/>
</dbReference>
<dbReference type="GO" id="GO:0043531">
    <property type="term" value="F:ADP binding"/>
    <property type="evidence" value="ECO:0007669"/>
    <property type="project" value="InterPro"/>
</dbReference>
<dbReference type="Pfam" id="PF00931">
    <property type="entry name" value="NB-ARC"/>
    <property type="match status" value="1"/>
</dbReference>
<dbReference type="Gene3D" id="3.40.50.300">
    <property type="entry name" value="P-loop containing nucleotide triphosphate hydrolases"/>
    <property type="match status" value="1"/>
</dbReference>
<dbReference type="PANTHER" id="PTHR19338">
    <property type="entry name" value="TRANSLOCASE OF INNER MITOCHONDRIAL MEMBRANE 13 HOMOLOG"/>
    <property type="match status" value="1"/>
</dbReference>
<comment type="caution">
    <text evidence="8">The sequence shown here is derived from an EMBL/GenBank/DDBJ whole genome shotgun (WGS) entry which is preliminary data.</text>
</comment>
<evidence type="ECO:0000313" key="9">
    <source>
        <dbReference type="Proteomes" id="UP001231189"/>
    </source>
</evidence>
<keyword evidence="3" id="KW-0677">Repeat</keyword>
<evidence type="ECO:0000256" key="3">
    <source>
        <dbReference type="ARBA" id="ARBA00022737"/>
    </source>
</evidence>
<dbReference type="InterPro" id="IPR038005">
    <property type="entry name" value="RX-like_CC"/>
</dbReference>
<keyword evidence="2" id="KW-0433">Leucine-rich repeat</keyword>
<comment type="similarity">
    <text evidence="1">Belongs to the disease resistance NB-LRR family.</text>
</comment>
<dbReference type="GO" id="GO:0006952">
    <property type="term" value="P:defense response"/>
    <property type="evidence" value="ECO:0007669"/>
    <property type="project" value="UniProtKB-KW"/>
</dbReference>
<dbReference type="InterPro" id="IPR002182">
    <property type="entry name" value="NB-ARC"/>
</dbReference>
<sequence length="284" mass="32350">MEGALVSVATGALKPVVEKLFALLGDEYTRFKGVRDQIRFLTSELTTMHAFLLKMSEEEEAGHDPLDKAWMKEVRELSYDMEESMDDFMLRLDDKDANPDGFIDKIKHSLEKLGNMKTRRRIGKEMEEFKKQIIEVGDRYARYRTGGVIFKMRNLTIDPRALVIFELASKLVGIEEPKAEIIKLLTKEEGCGLTLQNLKVVAIVGFGGIGKTTLANQVYQEIKAQFQCSAFISVSRTPDMMSILRTILSEVSYQKYVDTEAGSIQHLISKVHDFLTDKRYCIIF</sequence>
<evidence type="ECO:0000256" key="5">
    <source>
        <dbReference type="ARBA" id="ARBA00022821"/>
    </source>
</evidence>
<dbReference type="InterPro" id="IPR027417">
    <property type="entry name" value="P-loop_NTPase"/>
</dbReference>
<dbReference type="PANTHER" id="PTHR19338:SF42">
    <property type="entry name" value="RX N-TERMINAL DOMAIN-CONTAINING PROTEIN"/>
    <property type="match status" value="1"/>
</dbReference>
<evidence type="ECO:0000259" key="7">
    <source>
        <dbReference type="Pfam" id="PF18052"/>
    </source>
</evidence>
<keyword evidence="9" id="KW-1185">Reference proteome</keyword>
<protein>
    <submittedName>
        <fullName evidence="8">Uncharacterized protein</fullName>
    </submittedName>
</protein>
<dbReference type="InterPro" id="IPR041118">
    <property type="entry name" value="Rx_N"/>
</dbReference>
<evidence type="ECO:0000256" key="4">
    <source>
        <dbReference type="ARBA" id="ARBA00022741"/>
    </source>
</evidence>
<evidence type="ECO:0000256" key="2">
    <source>
        <dbReference type="ARBA" id="ARBA00022614"/>
    </source>
</evidence>
<evidence type="ECO:0000256" key="1">
    <source>
        <dbReference type="ARBA" id="ARBA00008894"/>
    </source>
</evidence>
<organism evidence="8 9">
    <name type="scientific">Lolium multiflorum</name>
    <name type="common">Italian ryegrass</name>
    <name type="synonym">Lolium perenne subsp. multiflorum</name>
    <dbReference type="NCBI Taxonomy" id="4521"/>
    <lineage>
        <taxon>Eukaryota</taxon>
        <taxon>Viridiplantae</taxon>
        <taxon>Streptophyta</taxon>
        <taxon>Embryophyta</taxon>
        <taxon>Tracheophyta</taxon>
        <taxon>Spermatophyta</taxon>
        <taxon>Magnoliopsida</taxon>
        <taxon>Liliopsida</taxon>
        <taxon>Poales</taxon>
        <taxon>Poaceae</taxon>
        <taxon>BOP clade</taxon>
        <taxon>Pooideae</taxon>
        <taxon>Poodae</taxon>
        <taxon>Poeae</taxon>
        <taxon>Poeae Chloroplast Group 2 (Poeae type)</taxon>
        <taxon>Loliodinae</taxon>
        <taxon>Loliinae</taxon>
        <taxon>Lolium</taxon>
    </lineage>
</organism>
<evidence type="ECO:0000259" key="6">
    <source>
        <dbReference type="Pfam" id="PF00931"/>
    </source>
</evidence>
<proteinExistence type="inferred from homology"/>
<feature type="domain" description="NB-ARC" evidence="6">
    <location>
        <begin position="179"/>
        <end position="284"/>
    </location>
</feature>
<reference evidence="8" key="1">
    <citation type="submission" date="2023-07" db="EMBL/GenBank/DDBJ databases">
        <title>A chromosome-level genome assembly of Lolium multiflorum.</title>
        <authorList>
            <person name="Chen Y."/>
            <person name="Copetti D."/>
            <person name="Kolliker R."/>
            <person name="Studer B."/>
        </authorList>
    </citation>
    <scope>NUCLEOTIDE SEQUENCE</scope>
    <source>
        <strain evidence="8">02402/16</strain>
        <tissue evidence="8">Leaf</tissue>
    </source>
</reference>
<dbReference type="Pfam" id="PF18052">
    <property type="entry name" value="Rx_N"/>
    <property type="match status" value="1"/>
</dbReference>
<dbReference type="EMBL" id="JAUUTY010000001">
    <property type="protein sequence ID" value="KAK1693062.1"/>
    <property type="molecule type" value="Genomic_DNA"/>
</dbReference>
<name>A0AAD8X3Q1_LOLMU</name>
<gene>
    <name evidence="8" type="ORF">QYE76_009759</name>
</gene>
<dbReference type="Proteomes" id="UP001231189">
    <property type="component" value="Unassembled WGS sequence"/>
</dbReference>
<dbReference type="AlphaFoldDB" id="A0AAD8X3Q1"/>
<accession>A0AAD8X3Q1</accession>